<gene>
    <name evidence="3" type="ORF">LCGC14_2689040</name>
</gene>
<dbReference type="EMBL" id="LAZR01047611">
    <property type="protein sequence ID" value="KKK93822.1"/>
    <property type="molecule type" value="Genomic_DNA"/>
</dbReference>
<comment type="caution">
    <text evidence="3">The sequence shown here is derived from an EMBL/GenBank/DDBJ whole genome shotgun (WGS) entry which is preliminary data.</text>
</comment>
<protein>
    <recommendedName>
        <fullName evidence="2">HTH cro/C1-type domain-containing protein</fullName>
    </recommendedName>
</protein>
<proteinExistence type="predicted"/>
<feature type="domain" description="HTH cro/C1-type" evidence="2">
    <location>
        <begin position="14"/>
        <end position="68"/>
    </location>
</feature>
<dbReference type="PANTHER" id="PTHR46558">
    <property type="entry name" value="TRACRIPTIONAL REGULATORY PROTEIN-RELATED-RELATED"/>
    <property type="match status" value="1"/>
</dbReference>
<dbReference type="InterPro" id="IPR001387">
    <property type="entry name" value="Cro/C1-type_HTH"/>
</dbReference>
<dbReference type="Gene3D" id="1.10.260.40">
    <property type="entry name" value="lambda repressor-like DNA-binding domains"/>
    <property type="match status" value="1"/>
</dbReference>
<reference evidence="3" key="1">
    <citation type="journal article" date="2015" name="Nature">
        <title>Complex archaea that bridge the gap between prokaryotes and eukaryotes.</title>
        <authorList>
            <person name="Spang A."/>
            <person name="Saw J.H."/>
            <person name="Jorgensen S.L."/>
            <person name="Zaremba-Niedzwiedzka K."/>
            <person name="Martijn J."/>
            <person name="Lind A.E."/>
            <person name="van Eijk R."/>
            <person name="Schleper C."/>
            <person name="Guy L."/>
            <person name="Ettema T.J."/>
        </authorList>
    </citation>
    <scope>NUCLEOTIDE SEQUENCE</scope>
</reference>
<dbReference type="GO" id="GO:0003677">
    <property type="term" value="F:DNA binding"/>
    <property type="evidence" value="ECO:0007669"/>
    <property type="project" value="UniProtKB-KW"/>
</dbReference>
<dbReference type="SMART" id="SM00530">
    <property type="entry name" value="HTH_XRE"/>
    <property type="match status" value="1"/>
</dbReference>
<dbReference type="PANTHER" id="PTHR46558:SF4">
    <property type="entry name" value="DNA-BIDING PHAGE PROTEIN"/>
    <property type="match status" value="1"/>
</dbReference>
<dbReference type="SUPFAM" id="SSF47413">
    <property type="entry name" value="lambda repressor-like DNA-binding domains"/>
    <property type="match status" value="1"/>
</dbReference>
<dbReference type="PROSITE" id="PS50943">
    <property type="entry name" value="HTH_CROC1"/>
    <property type="match status" value="1"/>
</dbReference>
<accession>A0A0F8ZJ25</accession>
<organism evidence="3">
    <name type="scientific">marine sediment metagenome</name>
    <dbReference type="NCBI Taxonomy" id="412755"/>
    <lineage>
        <taxon>unclassified sequences</taxon>
        <taxon>metagenomes</taxon>
        <taxon>ecological metagenomes</taxon>
    </lineage>
</organism>
<dbReference type="Pfam" id="PF01381">
    <property type="entry name" value="HTH_3"/>
    <property type="match status" value="1"/>
</dbReference>
<dbReference type="AlphaFoldDB" id="A0A0F8ZJ25"/>
<evidence type="ECO:0000259" key="2">
    <source>
        <dbReference type="PROSITE" id="PS50943"/>
    </source>
</evidence>
<sequence>MSTHVIDSHVGKKIRELRNLAGVSQTKLADSLGMSFQQVQKYETGANRVSASKLFEIASYFNAPIGAFFPEQEGSSEFEGISPDEAGLVRSYREASPQIRSAIRSLARSFGNGNDRTSHEDAERD</sequence>
<evidence type="ECO:0000313" key="3">
    <source>
        <dbReference type="EMBL" id="KKK93822.1"/>
    </source>
</evidence>
<evidence type="ECO:0000256" key="1">
    <source>
        <dbReference type="ARBA" id="ARBA00023125"/>
    </source>
</evidence>
<name>A0A0F8ZJ25_9ZZZZ</name>
<dbReference type="CDD" id="cd00093">
    <property type="entry name" value="HTH_XRE"/>
    <property type="match status" value="1"/>
</dbReference>
<dbReference type="InterPro" id="IPR010982">
    <property type="entry name" value="Lambda_DNA-bd_dom_sf"/>
</dbReference>
<keyword evidence="1" id="KW-0238">DNA-binding</keyword>